<dbReference type="GO" id="GO:0016887">
    <property type="term" value="F:ATP hydrolysis activity"/>
    <property type="evidence" value="ECO:0007669"/>
    <property type="project" value="InterPro"/>
</dbReference>
<keyword evidence="2" id="KW-0813">Transport</keyword>
<dbReference type="PANTHER" id="PTHR48041:SF28">
    <property type="entry name" value="ABC TRANSPORTER G FAMILY MEMBER 1"/>
    <property type="match status" value="1"/>
</dbReference>
<keyword evidence="4" id="KW-0547">Nucleotide-binding</keyword>
<feature type="transmembrane region" description="Helical" evidence="9">
    <location>
        <begin position="621"/>
        <end position="643"/>
    </location>
</feature>
<dbReference type="InterPro" id="IPR010929">
    <property type="entry name" value="PDR_CDR_ABC"/>
</dbReference>
<dbReference type="Proteomes" id="UP001344447">
    <property type="component" value="Unassembled WGS sequence"/>
</dbReference>
<name>A0AAN7TLB4_9MYCE</name>
<feature type="domain" description="ABC transporter" evidence="10">
    <location>
        <begin position="116"/>
        <end position="357"/>
    </location>
</feature>
<evidence type="ECO:0000256" key="2">
    <source>
        <dbReference type="ARBA" id="ARBA00022448"/>
    </source>
</evidence>
<sequence length="771" mass="86277">MDSNNNENDAFSGASESSEFRKMVENDNNFEQSYPSPPSPPSPEYSEYDNKNDGINLETINPNISLDNDNNNYTNNNNNNNSNNNNNITDNNKKNKKRSTFKNRIDFSFKDINHYVQITEKGKKKKVSKQILTNINGHIESGTIFAIMGPSGAGKTTLLDILAHRLNINGSGTMYLNGNKSDFNIFKKLCGYVTQSDSLMPSLTVRETLNFYAQLKMPRDVPIKEKLQRVQDVIDEMGLNRCADTLVGTADNKIRGISGGERRRVTISIELLTGPSVILLDEPTSGLDASTSFYVMSALKKLAKSGRTIICTIHQPRSNIYDMFDNLLLLGDGNTIYYGKANKALEYFNANGYHCSEKTNPADFFLDLINTQVENQVDDSDDDNDEEEEIGGGNSGGSGGGIEDIGISISPTMNGSPVENIKNTQSPQPISTKRKAKKLTKEEMLILKKEYPNSEQGIRVNETLNNISKENRTDFKYEKNRGPGFITQFRLLLGREVTNAKRHPMAFKVNLIQAIFQGLLCGIVYYQLGLGQSSVQSRTGVVAFIIMGVSFPAVMSTIHVFPDVITIFLKDRASGVYDTLPFFLAKSFMDACIAVLLPMVTATIVYWMTNQRVDPFYSAAPFFRFVLMLVLASQTCLSLGVLISSSVPSVQVGTAVAPLIVILFFLFSGFFINLNDVPGWLVWFPYISFFRYMIEAAVINAFRDVQFTCTDAQKIGGECPVQYGNNVIKNMGYDIDHFWRNVWILVLYIIGFRVLTFLVLKIKSRNKFKQE</sequence>
<feature type="transmembrane region" description="Helical" evidence="9">
    <location>
        <begin position="742"/>
        <end position="760"/>
    </location>
</feature>
<evidence type="ECO:0000256" key="9">
    <source>
        <dbReference type="SAM" id="Phobius"/>
    </source>
</evidence>
<dbReference type="AlphaFoldDB" id="A0AAN7TLB4"/>
<dbReference type="SUPFAM" id="SSF52540">
    <property type="entry name" value="P-loop containing nucleoside triphosphate hydrolases"/>
    <property type="match status" value="1"/>
</dbReference>
<organism evidence="11 12">
    <name type="scientific">Dictyostelium firmibasis</name>
    <dbReference type="NCBI Taxonomy" id="79012"/>
    <lineage>
        <taxon>Eukaryota</taxon>
        <taxon>Amoebozoa</taxon>
        <taxon>Evosea</taxon>
        <taxon>Eumycetozoa</taxon>
        <taxon>Dictyostelia</taxon>
        <taxon>Dictyosteliales</taxon>
        <taxon>Dictyosteliaceae</taxon>
        <taxon>Dictyostelium</taxon>
    </lineage>
</organism>
<feature type="compositionally biased region" description="Polar residues" evidence="8">
    <location>
        <begin position="1"/>
        <end position="17"/>
    </location>
</feature>
<feature type="transmembrane region" description="Helical" evidence="9">
    <location>
        <begin position="511"/>
        <end position="528"/>
    </location>
</feature>
<evidence type="ECO:0000256" key="7">
    <source>
        <dbReference type="ARBA" id="ARBA00023136"/>
    </source>
</evidence>
<dbReference type="Pfam" id="PF01061">
    <property type="entry name" value="ABC2_membrane"/>
    <property type="match status" value="1"/>
</dbReference>
<dbReference type="SMART" id="SM00382">
    <property type="entry name" value="AAA"/>
    <property type="match status" value="1"/>
</dbReference>
<dbReference type="PROSITE" id="PS50893">
    <property type="entry name" value="ABC_TRANSPORTER_2"/>
    <property type="match status" value="1"/>
</dbReference>
<comment type="caution">
    <text evidence="11">The sequence shown here is derived from an EMBL/GenBank/DDBJ whole genome shotgun (WGS) entry which is preliminary data.</text>
</comment>
<evidence type="ECO:0000259" key="10">
    <source>
        <dbReference type="PROSITE" id="PS50893"/>
    </source>
</evidence>
<proteinExistence type="predicted"/>
<gene>
    <name evidence="11" type="ORF">RB653_007155</name>
</gene>
<dbReference type="PROSITE" id="PS00211">
    <property type="entry name" value="ABC_TRANSPORTER_1"/>
    <property type="match status" value="1"/>
</dbReference>
<evidence type="ECO:0000256" key="4">
    <source>
        <dbReference type="ARBA" id="ARBA00022741"/>
    </source>
</evidence>
<dbReference type="Pfam" id="PF06422">
    <property type="entry name" value="PDR_CDR"/>
    <property type="match status" value="1"/>
</dbReference>
<evidence type="ECO:0000256" key="3">
    <source>
        <dbReference type="ARBA" id="ARBA00022692"/>
    </source>
</evidence>
<dbReference type="InterPro" id="IPR017871">
    <property type="entry name" value="ABC_transporter-like_CS"/>
</dbReference>
<dbReference type="InterPro" id="IPR027417">
    <property type="entry name" value="P-loop_NTPase"/>
</dbReference>
<dbReference type="InterPro" id="IPR003593">
    <property type="entry name" value="AAA+_ATPase"/>
</dbReference>
<feature type="transmembrane region" description="Helical" evidence="9">
    <location>
        <begin position="655"/>
        <end position="674"/>
    </location>
</feature>
<dbReference type="GO" id="GO:0016020">
    <property type="term" value="C:membrane"/>
    <property type="evidence" value="ECO:0007669"/>
    <property type="project" value="UniProtKB-SubCell"/>
</dbReference>
<dbReference type="InterPro" id="IPR003439">
    <property type="entry name" value="ABC_transporter-like_ATP-bd"/>
</dbReference>
<dbReference type="Gene3D" id="3.40.50.300">
    <property type="entry name" value="P-loop containing nucleotide triphosphate hydrolases"/>
    <property type="match status" value="1"/>
</dbReference>
<dbReference type="Pfam" id="PF00005">
    <property type="entry name" value="ABC_tran"/>
    <property type="match status" value="1"/>
</dbReference>
<dbReference type="EMBL" id="JAVFKY010000005">
    <property type="protein sequence ID" value="KAK5576017.1"/>
    <property type="molecule type" value="Genomic_DNA"/>
</dbReference>
<feature type="region of interest" description="Disordered" evidence="8">
    <location>
        <begin position="1"/>
        <end position="97"/>
    </location>
</feature>
<comment type="subcellular location">
    <subcellularLocation>
        <location evidence="1">Membrane</location>
        <topology evidence="1">Multi-pass membrane protein</topology>
    </subcellularLocation>
</comment>
<feature type="transmembrane region" description="Helical" evidence="9">
    <location>
        <begin position="582"/>
        <end position="609"/>
    </location>
</feature>
<keyword evidence="6 9" id="KW-1133">Transmembrane helix</keyword>
<evidence type="ECO:0000313" key="11">
    <source>
        <dbReference type="EMBL" id="KAK5576017.1"/>
    </source>
</evidence>
<dbReference type="InterPro" id="IPR050352">
    <property type="entry name" value="ABCG_transporters"/>
</dbReference>
<feature type="compositionally biased region" description="Low complexity" evidence="8">
    <location>
        <begin position="60"/>
        <end position="90"/>
    </location>
</feature>
<dbReference type="InterPro" id="IPR013525">
    <property type="entry name" value="ABC2_TM"/>
</dbReference>
<feature type="compositionally biased region" description="Acidic residues" evidence="8">
    <location>
        <begin position="376"/>
        <end position="390"/>
    </location>
</feature>
<feature type="transmembrane region" description="Helical" evidence="9">
    <location>
        <begin position="540"/>
        <end position="562"/>
    </location>
</feature>
<dbReference type="PANTHER" id="PTHR48041">
    <property type="entry name" value="ABC TRANSPORTER G FAMILY MEMBER 28"/>
    <property type="match status" value="1"/>
</dbReference>
<evidence type="ECO:0000256" key="8">
    <source>
        <dbReference type="SAM" id="MobiDB-lite"/>
    </source>
</evidence>
<evidence type="ECO:0000256" key="1">
    <source>
        <dbReference type="ARBA" id="ARBA00004141"/>
    </source>
</evidence>
<keyword evidence="12" id="KW-1185">Reference proteome</keyword>
<evidence type="ECO:0000256" key="5">
    <source>
        <dbReference type="ARBA" id="ARBA00022840"/>
    </source>
</evidence>
<dbReference type="GO" id="GO:0005524">
    <property type="term" value="F:ATP binding"/>
    <property type="evidence" value="ECO:0007669"/>
    <property type="project" value="UniProtKB-KW"/>
</dbReference>
<keyword evidence="5" id="KW-0067">ATP-binding</keyword>
<keyword evidence="3 9" id="KW-0812">Transmembrane</keyword>
<evidence type="ECO:0000313" key="12">
    <source>
        <dbReference type="Proteomes" id="UP001344447"/>
    </source>
</evidence>
<feature type="compositionally biased region" description="Gly residues" evidence="8">
    <location>
        <begin position="391"/>
        <end position="403"/>
    </location>
</feature>
<accession>A0AAN7TLB4</accession>
<dbReference type="GO" id="GO:0030587">
    <property type="term" value="P:sorocarp development"/>
    <property type="evidence" value="ECO:0007669"/>
    <property type="project" value="UniProtKB-ARBA"/>
</dbReference>
<feature type="transmembrane region" description="Helical" evidence="9">
    <location>
        <begin position="681"/>
        <end position="702"/>
    </location>
</feature>
<feature type="region of interest" description="Disordered" evidence="8">
    <location>
        <begin position="376"/>
        <end position="436"/>
    </location>
</feature>
<reference evidence="11 12" key="1">
    <citation type="submission" date="2023-11" db="EMBL/GenBank/DDBJ databases">
        <title>Dfirmibasis_genome.</title>
        <authorList>
            <person name="Edelbroek B."/>
            <person name="Kjellin J."/>
            <person name="Jerlstrom-Hultqvist J."/>
            <person name="Soderbom F."/>
        </authorList>
    </citation>
    <scope>NUCLEOTIDE SEQUENCE [LARGE SCALE GENOMIC DNA]</scope>
    <source>
        <strain evidence="11 12">TNS-C-14</strain>
    </source>
</reference>
<protein>
    <recommendedName>
        <fullName evidence="10">ABC transporter domain-containing protein</fullName>
    </recommendedName>
</protein>
<evidence type="ECO:0000256" key="6">
    <source>
        <dbReference type="ARBA" id="ARBA00022989"/>
    </source>
</evidence>
<dbReference type="FunFam" id="3.40.50.300:FF:003543">
    <property type="entry name" value="Predicted protein"/>
    <property type="match status" value="1"/>
</dbReference>
<dbReference type="GO" id="GO:0140359">
    <property type="term" value="F:ABC-type transporter activity"/>
    <property type="evidence" value="ECO:0007669"/>
    <property type="project" value="InterPro"/>
</dbReference>
<feature type="compositionally biased region" description="Polar residues" evidence="8">
    <location>
        <begin position="411"/>
        <end position="431"/>
    </location>
</feature>
<keyword evidence="7 9" id="KW-0472">Membrane</keyword>